<sequence length="119" mass="12180">MSNSVTTSGGSNQTAINANNTGATSNEFQQASPLGGSQLGMSGDKHSWYEAMAGAWGNALDQQADQVTQLSDAVSNGGKDTPSAMTQLTAESMKMQFMANNASTATSSVGQALEALARK</sequence>
<evidence type="ECO:0000256" key="1">
    <source>
        <dbReference type="SAM" id="MobiDB-lite"/>
    </source>
</evidence>
<evidence type="ECO:0000313" key="2">
    <source>
        <dbReference type="EMBL" id="ARU59435.1"/>
    </source>
</evidence>
<dbReference type="Proteomes" id="UP000196027">
    <property type="component" value="Chromosome"/>
</dbReference>
<keyword evidence="3" id="KW-1185">Reference proteome</keyword>
<gene>
    <name evidence="2" type="ORF">OLMES_5455</name>
</gene>
<evidence type="ECO:0000313" key="3">
    <source>
        <dbReference type="Proteomes" id="UP000196027"/>
    </source>
</evidence>
<organism evidence="2 3">
    <name type="scientific">Oleiphilus messinensis</name>
    <dbReference type="NCBI Taxonomy" id="141451"/>
    <lineage>
        <taxon>Bacteria</taxon>
        <taxon>Pseudomonadati</taxon>
        <taxon>Pseudomonadota</taxon>
        <taxon>Gammaproteobacteria</taxon>
        <taxon>Oceanospirillales</taxon>
        <taxon>Oleiphilaceae</taxon>
        <taxon>Oleiphilus</taxon>
    </lineage>
</organism>
<dbReference type="AlphaFoldDB" id="A0A1Y0IIT7"/>
<feature type="region of interest" description="Disordered" evidence="1">
    <location>
        <begin position="1"/>
        <end position="43"/>
    </location>
</feature>
<accession>A0A1Y0IIT7</accession>
<reference evidence="2 3" key="1">
    <citation type="submission" date="2017-05" db="EMBL/GenBank/DDBJ databases">
        <title>Genomic insights into alkan degradation activity of Oleiphilus messinensis.</title>
        <authorList>
            <person name="Kozyavkin S.A."/>
            <person name="Slesarev A.I."/>
            <person name="Golyshin P.N."/>
            <person name="Korzhenkov A."/>
            <person name="Golyshina O.N."/>
            <person name="Toshchakov S.V."/>
        </authorList>
    </citation>
    <scope>NUCLEOTIDE SEQUENCE [LARGE SCALE GENOMIC DNA]</scope>
    <source>
        <strain evidence="2 3">ME102</strain>
    </source>
</reference>
<proteinExistence type="predicted"/>
<dbReference type="OrthoDB" id="5957911at2"/>
<dbReference type="KEGG" id="ome:OLMES_5455"/>
<feature type="compositionally biased region" description="Polar residues" evidence="1">
    <location>
        <begin position="1"/>
        <end position="32"/>
    </location>
</feature>
<name>A0A1Y0IIT7_9GAMM</name>
<dbReference type="EMBL" id="CP021425">
    <property type="protein sequence ID" value="ARU59435.1"/>
    <property type="molecule type" value="Genomic_DNA"/>
</dbReference>
<protein>
    <submittedName>
        <fullName evidence="2">Uncharacterized protein</fullName>
    </submittedName>
</protein>
<dbReference type="RefSeq" id="WP_087464108.1">
    <property type="nucleotide sequence ID" value="NZ_CP021425.1"/>
</dbReference>